<evidence type="ECO:0000256" key="3">
    <source>
        <dbReference type="SAM" id="MobiDB-lite"/>
    </source>
</evidence>
<dbReference type="InterPro" id="IPR036875">
    <property type="entry name" value="Znf_CCHC_sf"/>
</dbReference>
<evidence type="ECO:0000259" key="4">
    <source>
        <dbReference type="PROSITE" id="PS50158"/>
    </source>
</evidence>
<dbReference type="Pfam" id="PF14223">
    <property type="entry name" value="Retrotran_gag_2"/>
    <property type="match status" value="1"/>
</dbReference>
<keyword evidence="1" id="KW-0862">Zinc</keyword>
<evidence type="ECO:0000313" key="5">
    <source>
        <dbReference type="EMBL" id="KAG9453136.1"/>
    </source>
</evidence>
<evidence type="ECO:0000313" key="6">
    <source>
        <dbReference type="Proteomes" id="UP000825729"/>
    </source>
</evidence>
<keyword evidence="2" id="KW-0175">Coiled coil</keyword>
<keyword evidence="1" id="KW-0863">Zinc-finger</keyword>
<dbReference type="AlphaFoldDB" id="A0AAV7EZY5"/>
<dbReference type="SUPFAM" id="SSF57756">
    <property type="entry name" value="Retrovirus zinc finger-like domains"/>
    <property type="match status" value="1"/>
</dbReference>
<dbReference type="Proteomes" id="UP000825729">
    <property type="component" value="Unassembled WGS sequence"/>
</dbReference>
<dbReference type="EMBL" id="JAINDJ010000003">
    <property type="protein sequence ID" value="KAG9453136.1"/>
    <property type="molecule type" value="Genomic_DNA"/>
</dbReference>
<proteinExistence type="predicted"/>
<feature type="region of interest" description="Disordered" evidence="3">
    <location>
        <begin position="204"/>
        <end position="225"/>
    </location>
</feature>
<dbReference type="PANTHER" id="PTHR35317:SF35">
    <property type="entry name" value="DUF4219 DOMAIN-CONTAINING PROTEIN"/>
    <property type="match status" value="1"/>
</dbReference>
<sequence length="556" mass="63363">MENQKEVVQAVKPPVLDGTNFPYWKTRMRAFIKALNEKAWKSVLTGWTPTVTNAAGDITIKPEMDWTMEENETIAEYDARIRDIANERFTLGRRIPEAEQVQKVLRSLTEKFAVKVAAIEECKDLDTLRYDDLLGSLRSYEMNIEAKKKCKEKEKGETSVALQVSRNESVTTPSSSVTVEELNEKIALLTRGFNRVFKKFGKRNNPSYTNRSRDYTPAKDESTRKKKGIQCHECEGFGHVQSECPSRRKNSYAISCSDDDSEDSSSDGDEQISRYAALTSKVIRPSITTPDDYDTESHDDMNEETLEDLCNQISVLQTENSSLEETVSELNGKLLTAQVTAKRVLQGKANGDITEIGFDSGMTRSLDRTGIGFLSGMTKSFNPSGKEKSITLNHWKPICYYCGITGHIRPKCYKLQNDMRHLRQRDKCRKPVQSQRNSKMKCVWVKKGLVSHFDSHDSDCYYKVSRKKRCRNTICGSLQTRHQKFEGFSNYLHNWHKKVGPPTYKSLPSLMNYCAIKRSSTLDDSKKNLYEYWKQGSLECVNSLGVCVLPTVRSIC</sequence>
<organism evidence="5 6">
    <name type="scientific">Aristolochia fimbriata</name>
    <name type="common">White veined hardy Dutchman's pipe vine</name>
    <dbReference type="NCBI Taxonomy" id="158543"/>
    <lineage>
        <taxon>Eukaryota</taxon>
        <taxon>Viridiplantae</taxon>
        <taxon>Streptophyta</taxon>
        <taxon>Embryophyta</taxon>
        <taxon>Tracheophyta</taxon>
        <taxon>Spermatophyta</taxon>
        <taxon>Magnoliopsida</taxon>
        <taxon>Magnoliidae</taxon>
        <taxon>Piperales</taxon>
        <taxon>Aristolochiaceae</taxon>
        <taxon>Aristolochia</taxon>
    </lineage>
</organism>
<name>A0AAV7EZY5_ARIFI</name>
<dbReference type="GO" id="GO:0008270">
    <property type="term" value="F:zinc ion binding"/>
    <property type="evidence" value="ECO:0007669"/>
    <property type="project" value="UniProtKB-KW"/>
</dbReference>
<feature type="domain" description="CCHC-type" evidence="4">
    <location>
        <begin position="399"/>
        <end position="412"/>
    </location>
</feature>
<feature type="compositionally biased region" description="Basic and acidic residues" evidence="3">
    <location>
        <begin position="211"/>
        <end position="223"/>
    </location>
</feature>
<evidence type="ECO:0000256" key="2">
    <source>
        <dbReference type="SAM" id="Coils"/>
    </source>
</evidence>
<dbReference type="InterPro" id="IPR001878">
    <property type="entry name" value="Znf_CCHC"/>
</dbReference>
<protein>
    <recommendedName>
        <fullName evidence="4">CCHC-type domain-containing protein</fullName>
    </recommendedName>
</protein>
<keyword evidence="6" id="KW-1185">Reference proteome</keyword>
<feature type="coiled-coil region" evidence="2">
    <location>
        <begin position="306"/>
        <end position="333"/>
    </location>
</feature>
<dbReference type="PROSITE" id="PS50158">
    <property type="entry name" value="ZF_CCHC"/>
    <property type="match status" value="1"/>
</dbReference>
<reference evidence="5 6" key="1">
    <citation type="submission" date="2021-07" db="EMBL/GenBank/DDBJ databases">
        <title>The Aristolochia fimbriata genome: insights into angiosperm evolution, floral development and chemical biosynthesis.</title>
        <authorList>
            <person name="Jiao Y."/>
        </authorList>
    </citation>
    <scope>NUCLEOTIDE SEQUENCE [LARGE SCALE GENOMIC DNA]</scope>
    <source>
        <strain evidence="5">IBCAS-2021</strain>
        <tissue evidence="5">Leaf</tissue>
    </source>
</reference>
<dbReference type="GO" id="GO:0003676">
    <property type="term" value="F:nucleic acid binding"/>
    <property type="evidence" value="ECO:0007669"/>
    <property type="project" value="InterPro"/>
</dbReference>
<accession>A0AAV7EZY5</accession>
<dbReference type="SMART" id="SM00343">
    <property type="entry name" value="ZnF_C2HC"/>
    <property type="match status" value="2"/>
</dbReference>
<dbReference type="PANTHER" id="PTHR35317">
    <property type="entry name" value="OS04G0629600 PROTEIN"/>
    <property type="match status" value="1"/>
</dbReference>
<gene>
    <name evidence="5" type="ORF">H6P81_006040</name>
</gene>
<comment type="caution">
    <text evidence="5">The sequence shown here is derived from an EMBL/GenBank/DDBJ whole genome shotgun (WGS) entry which is preliminary data.</text>
</comment>
<keyword evidence="1" id="KW-0479">Metal-binding</keyword>
<evidence type="ECO:0000256" key="1">
    <source>
        <dbReference type="PROSITE-ProRule" id="PRU00047"/>
    </source>
</evidence>